<proteinExistence type="predicted"/>
<feature type="signal peptide" evidence="2">
    <location>
        <begin position="1"/>
        <end position="37"/>
    </location>
</feature>
<protein>
    <recommendedName>
        <fullName evidence="3">DUF4124 domain-containing protein</fullName>
    </recommendedName>
</protein>
<feature type="region of interest" description="Disordered" evidence="1">
    <location>
        <begin position="72"/>
        <end position="115"/>
    </location>
</feature>
<evidence type="ECO:0000313" key="5">
    <source>
        <dbReference type="Proteomes" id="UP000214566"/>
    </source>
</evidence>
<feature type="chain" id="PRO_5013122224" description="DUF4124 domain-containing protein" evidence="2">
    <location>
        <begin position="38"/>
        <end position="182"/>
    </location>
</feature>
<organism evidence="4 5">
    <name type="scientific">Thiomonas delicata</name>
    <name type="common">Thiomonas cuprina</name>
    <dbReference type="NCBI Taxonomy" id="364030"/>
    <lineage>
        <taxon>Bacteria</taxon>
        <taxon>Pseudomonadati</taxon>
        <taxon>Pseudomonadota</taxon>
        <taxon>Betaproteobacteria</taxon>
        <taxon>Burkholderiales</taxon>
        <taxon>Thiomonas</taxon>
    </lineage>
</organism>
<evidence type="ECO:0000313" key="4">
    <source>
        <dbReference type="EMBL" id="SBP89616.1"/>
    </source>
</evidence>
<name>A0A238D8I8_THIDL</name>
<dbReference type="InterPro" id="IPR025392">
    <property type="entry name" value="DUF4124"/>
</dbReference>
<dbReference type="EMBL" id="FLMQ01000057">
    <property type="protein sequence ID" value="SBP89616.1"/>
    <property type="molecule type" value="Genomic_DNA"/>
</dbReference>
<evidence type="ECO:0000256" key="2">
    <source>
        <dbReference type="SAM" id="SignalP"/>
    </source>
</evidence>
<dbReference type="Pfam" id="PF13511">
    <property type="entry name" value="DUF4124"/>
    <property type="match status" value="1"/>
</dbReference>
<feature type="domain" description="DUF4124" evidence="3">
    <location>
        <begin position="25"/>
        <end position="79"/>
    </location>
</feature>
<evidence type="ECO:0000256" key="1">
    <source>
        <dbReference type="SAM" id="MobiDB-lite"/>
    </source>
</evidence>
<keyword evidence="2" id="KW-0732">Signal</keyword>
<evidence type="ECO:0000259" key="3">
    <source>
        <dbReference type="Pfam" id="PF13511"/>
    </source>
</evidence>
<sequence length="182" mass="19300">MFAMDLMHTLACAMRPFAARAALLAACALLAASPAQAQWKWISSAGVVQYSDQPPPSNIPAKNILAKPLAATAPQEPSASAAAASAASPPAKEQAQTQAARDLQQKLEQDKRAKEAAQNLQKQIEAQARQANCLQAQRQLQTLDSGVRMAEVDPQGNRTYVTDAQRAAQRQQAAAAIAANCR</sequence>
<keyword evidence="5" id="KW-1185">Reference proteome</keyword>
<dbReference type="AlphaFoldDB" id="A0A238D8I8"/>
<accession>A0A238D8I8</accession>
<feature type="compositionally biased region" description="Low complexity" evidence="1">
    <location>
        <begin position="72"/>
        <end position="96"/>
    </location>
</feature>
<feature type="compositionally biased region" description="Basic and acidic residues" evidence="1">
    <location>
        <begin position="103"/>
        <end position="115"/>
    </location>
</feature>
<reference evidence="4 5" key="1">
    <citation type="submission" date="2016-06" db="EMBL/GenBank/DDBJ databases">
        <authorList>
            <person name="Kjaerup R.B."/>
            <person name="Dalgaard T.S."/>
            <person name="Juul-Madsen H.R."/>
        </authorList>
    </citation>
    <scope>NUCLEOTIDE SEQUENCE [LARGE SCALE GENOMIC DNA]</scope>
    <source>
        <strain evidence="4 5">DSM 16361</strain>
    </source>
</reference>
<gene>
    <name evidence="4" type="ORF">THIARS_80140</name>
</gene>
<dbReference type="Proteomes" id="UP000214566">
    <property type="component" value="Unassembled WGS sequence"/>
</dbReference>